<dbReference type="Proteomes" id="UP000646244">
    <property type="component" value="Unassembled WGS sequence"/>
</dbReference>
<dbReference type="AlphaFoldDB" id="A0A918TS61"/>
<accession>A0A918TS61</accession>
<feature type="region of interest" description="Disordered" evidence="1">
    <location>
        <begin position="1"/>
        <end position="66"/>
    </location>
</feature>
<protein>
    <submittedName>
        <fullName evidence="2">Uncharacterized protein</fullName>
    </submittedName>
</protein>
<evidence type="ECO:0000313" key="2">
    <source>
        <dbReference type="EMBL" id="GHC60116.1"/>
    </source>
</evidence>
<sequence length="83" mass="8038">MPSACRASPADGSPGSTSRPPLFPSPVAAEPGAGADADVDAVFDALPDPDLVPGAARSAPLSPQPPSVIATAQATVTHAPARA</sequence>
<organism evidence="2 3">
    <name type="scientific">Streptomyces cinnamoneus</name>
    <name type="common">Streptoverticillium cinnamoneum</name>
    <dbReference type="NCBI Taxonomy" id="53446"/>
    <lineage>
        <taxon>Bacteria</taxon>
        <taxon>Bacillati</taxon>
        <taxon>Actinomycetota</taxon>
        <taxon>Actinomycetes</taxon>
        <taxon>Kitasatosporales</taxon>
        <taxon>Streptomycetaceae</taxon>
        <taxon>Streptomyces</taxon>
        <taxon>Streptomyces cinnamoneus group</taxon>
    </lineage>
</organism>
<feature type="compositionally biased region" description="Low complexity" evidence="1">
    <location>
        <begin position="26"/>
        <end position="51"/>
    </location>
</feature>
<comment type="caution">
    <text evidence="2">The sequence shown here is derived from an EMBL/GenBank/DDBJ whole genome shotgun (WGS) entry which is preliminary data.</text>
</comment>
<evidence type="ECO:0000256" key="1">
    <source>
        <dbReference type="SAM" id="MobiDB-lite"/>
    </source>
</evidence>
<reference evidence="2" key="1">
    <citation type="journal article" date="2014" name="Int. J. Syst. Evol. Microbiol.">
        <title>Complete genome sequence of Corynebacterium casei LMG S-19264T (=DSM 44701T), isolated from a smear-ripened cheese.</title>
        <authorList>
            <consortium name="US DOE Joint Genome Institute (JGI-PGF)"/>
            <person name="Walter F."/>
            <person name="Albersmeier A."/>
            <person name="Kalinowski J."/>
            <person name="Ruckert C."/>
        </authorList>
    </citation>
    <scope>NUCLEOTIDE SEQUENCE</scope>
    <source>
        <strain evidence="2">JCM 4633</strain>
    </source>
</reference>
<evidence type="ECO:0000313" key="3">
    <source>
        <dbReference type="Proteomes" id="UP000646244"/>
    </source>
</evidence>
<proteinExistence type="predicted"/>
<gene>
    <name evidence="2" type="ORF">GCM10010507_41420</name>
</gene>
<name>A0A918TS61_STRCJ</name>
<reference evidence="2" key="2">
    <citation type="submission" date="2020-09" db="EMBL/GenBank/DDBJ databases">
        <authorList>
            <person name="Sun Q."/>
            <person name="Ohkuma M."/>
        </authorList>
    </citation>
    <scope>NUCLEOTIDE SEQUENCE</scope>
    <source>
        <strain evidence="2">JCM 4633</strain>
    </source>
</reference>
<dbReference type="EMBL" id="BMVB01000014">
    <property type="protein sequence ID" value="GHC60116.1"/>
    <property type="molecule type" value="Genomic_DNA"/>
</dbReference>